<evidence type="ECO:0000256" key="2">
    <source>
        <dbReference type="ARBA" id="ARBA00008335"/>
    </source>
</evidence>
<proteinExistence type="inferred from homology"/>
<evidence type="ECO:0000256" key="5">
    <source>
        <dbReference type="ARBA" id="ARBA00023136"/>
    </source>
</evidence>
<evidence type="ECO:0000313" key="10">
    <source>
        <dbReference type="Proteomes" id="UP000469558"/>
    </source>
</evidence>
<dbReference type="GO" id="GO:0022857">
    <property type="term" value="F:transmembrane transporter activity"/>
    <property type="evidence" value="ECO:0007669"/>
    <property type="project" value="InterPro"/>
</dbReference>
<dbReference type="GO" id="GO:0005886">
    <property type="term" value="C:plasma membrane"/>
    <property type="evidence" value="ECO:0007669"/>
    <property type="project" value="TreeGrafter"/>
</dbReference>
<name>A0A8T9C6G5_9HELO</name>
<dbReference type="PANTHER" id="PTHR23502">
    <property type="entry name" value="MAJOR FACILITATOR SUPERFAMILY"/>
    <property type="match status" value="1"/>
</dbReference>
<comment type="caution">
    <text evidence="9">The sequence shown here is derived from an EMBL/GenBank/DDBJ whole genome shotgun (WGS) entry which is preliminary data.</text>
</comment>
<dbReference type="GO" id="GO:0042908">
    <property type="term" value="P:xenobiotic transport"/>
    <property type="evidence" value="ECO:0007669"/>
    <property type="project" value="UniProtKB-ARBA"/>
</dbReference>
<keyword evidence="5 7" id="KW-0472">Membrane</keyword>
<keyword evidence="10" id="KW-1185">Reference proteome</keyword>
<evidence type="ECO:0000259" key="8">
    <source>
        <dbReference type="PROSITE" id="PS50850"/>
    </source>
</evidence>
<feature type="transmembrane region" description="Helical" evidence="7">
    <location>
        <begin position="83"/>
        <end position="104"/>
    </location>
</feature>
<feature type="region of interest" description="Disordered" evidence="6">
    <location>
        <begin position="1"/>
        <end position="37"/>
    </location>
</feature>
<evidence type="ECO:0000313" key="9">
    <source>
        <dbReference type="EMBL" id="TVY81241.1"/>
    </source>
</evidence>
<dbReference type="Proteomes" id="UP000469558">
    <property type="component" value="Unassembled WGS sequence"/>
</dbReference>
<dbReference type="FunFam" id="1.20.1250.20:FF:000082">
    <property type="entry name" value="MFS multidrug transporter, putative"/>
    <property type="match status" value="1"/>
</dbReference>
<dbReference type="InterPro" id="IPR020846">
    <property type="entry name" value="MFS_dom"/>
</dbReference>
<comment type="subcellular location">
    <subcellularLocation>
        <location evidence="1">Membrane</location>
        <topology evidence="1">Multi-pass membrane protein</topology>
    </subcellularLocation>
</comment>
<dbReference type="PROSITE" id="PS50850">
    <property type="entry name" value="MFS"/>
    <property type="match status" value="1"/>
</dbReference>
<dbReference type="CDD" id="cd17323">
    <property type="entry name" value="MFS_Tpo1_MDR_like"/>
    <property type="match status" value="1"/>
</dbReference>
<feature type="compositionally biased region" description="Polar residues" evidence="6">
    <location>
        <begin position="1"/>
        <end position="10"/>
    </location>
</feature>
<gene>
    <name evidence="9" type="primary">atB_0</name>
    <name evidence="9" type="ORF">LSUE1_G005240</name>
</gene>
<dbReference type="Gene3D" id="1.20.1250.20">
    <property type="entry name" value="MFS general substrate transporter like domains"/>
    <property type="match status" value="1"/>
</dbReference>
<keyword evidence="3 7" id="KW-0812">Transmembrane</keyword>
<feature type="transmembrane region" description="Helical" evidence="7">
    <location>
        <begin position="120"/>
        <end position="139"/>
    </location>
</feature>
<dbReference type="SUPFAM" id="SSF103473">
    <property type="entry name" value="MFS general substrate transporter"/>
    <property type="match status" value="1"/>
</dbReference>
<dbReference type="OrthoDB" id="3561359at2759"/>
<evidence type="ECO:0000256" key="6">
    <source>
        <dbReference type="SAM" id="MobiDB-lite"/>
    </source>
</evidence>
<feature type="domain" description="Major facilitator superfamily (MFS) profile" evidence="8">
    <location>
        <begin position="85"/>
        <end position="516"/>
    </location>
</feature>
<dbReference type="PROSITE" id="PS00216">
    <property type="entry name" value="SUGAR_TRANSPORT_1"/>
    <property type="match status" value="1"/>
</dbReference>
<feature type="transmembrane region" description="Helical" evidence="7">
    <location>
        <begin position="492"/>
        <end position="512"/>
    </location>
</feature>
<dbReference type="GO" id="GO:0140115">
    <property type="term" value="P:export across plasma membrane"/>
    <property type="evidence" value="ECO:0007669"/>
    <property type="project" value="UniProtKB-ARBA"/>
</dbReference>
<protein>
    <submittedName>
        <fullName evidence="9">Efflux pump atB</fullName>
    </submittedName>
</protein>
<feature type="transmembrane region" description="Helical" evidence="7">
    <location>
        <begin position="402"/>
        <end position="421"/>
    </location>
</feature>
<evidence type="ECO:0000256" key="1">
    <source>
        <dbReference type="ARBA" id="ARBA00004141"/>
    </source>
</evidence>
<feature type="transmembrane region" description="Helical" evidence="7">
    <location>
        <begin position="239"/>
        <end position="259"/>
    </location>
</feature>
<evidence type="ECO:0000256" key="7">
    <source>
        <dbReference type="SAM" id="Phobius"/>
    </source>
</evidence>
<evidence type="ECO:0000256" key="3">
    <source>
        <dbReference type="ARBA" id="ARBA00022692"/>
    </source>
</evidence>
<dbReference type="InterPro" id="IPR005829">
    <property type="entry name" value="Sugar_transporter_CS"/>
</dbReference>
<dbReference type="PANTHER" id="PTHR23502:SF7">
    <property type="entry name" value="DRUG_PROTON ANTIPORTER YHK8-RELATED"/>
    <property type="match status" value="1"/>
</dbReference>
<dbReference type="EMBL" id="QGMK01000516">
    <property type="protein sequence ID" value="TVY81241.1"/>
    <property type="molecule type" value="Genomic_DNA"/>
</dbReference>
<feature type="transmembrane region" description="Helical" evidence="7">
    <location>
        <begin position="427"/>
        <end position="450"/>
    </location>
</feature>
<accession>A0A8T9C6G5</accession>
<dbReference type="InterPro" id="IPR011701">
    <property type="entry name" value="MFS"/>
</dbReference>
<evidence type="ECO:0000256" key="4">
    <source>
        <dbReference type="ARBA" id="ARBA00022989"/>
    </source>
</evidence>
<keyword evidence="4 7" id="KW-1133">Transmembrane helix</keyword>
<dbReference type="AlphaFoldDB" id="A0A8T9C6G5"/>
<comment type="similarity">
    <text evidence="2">Belongs to the major facilitator superfamily.</text>
</comment>
<feature type="transmembrane region" description="Helical" evidence="7">
    <location>
        <begin position="210"/>
        <end position="233"/>
    </location>
</feature>
<sequence>MSNERYTSPTGADIETSVERDPGSAKPSSTSSVPDMKKEQYSGYASGIEANKVAAPENADYQVSFTGDDDPLSPRSMSNARKWMIVVIISTTALCVSCTSSIYAETYAQIMSEFRCSEEVATLGLSIFVVGLALSPMVLAPLSEFYGRKPVYIFSLLAFVIWKIPCAVAQNIQTLLIARFFDGLAGSAFLSVAGGTVGDLFPAKQLQAPMMLFTISPFLGPELGPILGGFINYYTNWRWTFWVMMIWAGVQWMMVTFLVPETYHPVLLRNEARRLRHTSGNESYFAPLEKIDRSVGVTVLRSTYRPFLLLALEPMCLNLCIYSSLILGILYLFFGAFNLVFINNHGFSLWQCGLSFLGMTVGMILGISTNPFWHKNYLRLLARHEQRTGSPGSEPEYRLPPAIGGSPLITIGLLLFGWTTYSHVHWILPIIGSAIFGAGVVMIYSGIFTFLVDAYPLYAASAMAANSFSRSMFAAAFPLFGNIMFKNMGYQWASFTLAMISLAMAPLPWIFYRYGKWFRMRSSYASKK</sequence>
<feature type="transmembrane region" description="Helical" evidence="7">
    <location>
        <begin position="319"/>
        <end position="342"/>
    </location>
</feature>
<reference evidence="9 10" key="1">
    <citation type="submission" date="2018-05" db="EMBL/GenBank/DDBJ databases">
        <title>Genome sequencing and assembly of the regulated plant pathogen Lachnellula willkommii and related sister species for the development of diagnostic species identification markers.</title>
        <authorList>
            <person name="Giroux E."/>
            <person name="Bilodeau G."/>
        </authorList>
    </citation>
    <scope>NUCLEOTIDE SEQUENCE [LARGE SCALE GENOMIC DNA]</scope>
    <source>
        <strain evidence="9 10">CBS 268.59</strain>
    </source>
</reference>
<feature type="transmembrane region" description="Helical" evidence="7">
    <location>
        <begin position="348"/>
        <end position="373"/>
    </location>
</feature>
<organism evidence="9 10">
    <name type="scientific">Lachnellula suecica</name>
    <dbReference type="NCBI Taxonomy" id="602035"/>
    <lineage>
        <taxon>Eukaryota</taxon>
        <taxon>Fungi</taxon>
        <taxon>Dikarya</taxon>
        <taxon>Ascomycota</taxon>
        <taxon>Pezizomycotina</taxon>
        <taxon>Leotiomycetes</taxon>
        <taxon>Helotiales</taxon>
        <taxon>Lachnaceae</taxon>
        <taxon>Lachnellula</taxon>
    </lineage>
</organism>
<dbReference type="InterPro" id="IPR036259">
    <property type="entry name" value="MFS_trans_sf"/>
</dbReference>
<dbReference type="Pfam" id="PF07690">
    <property type="entry name" value="MFS_1"/>
    <property type="match status" value="1"/>
</dbReference>
<feature type="transmembrane region" description="Helical" evidence="7">
    <location>
        <begin position="176"/>
        <end position="198"/>
    </location>
</feature>